<evidence type="ECO:0000259" key="1">
    <source>
        <dbReference type="Pfam" id="PF12680"/>
    </source>
</evidence>
<evidence type="ECO:0000313" key="2">
    <source>
        <dbReference type="EMBL" id="ORW72931.1"/>
    </source>
</evidence>
<dbReference type="InterPro" id="IPR037401">
    <property type="entry name" value="SnoaL-like"/>
</dbReference>
<comment type="caution">
    <text evidence="2">The sequence shown here is derived from an EMBL/GenBank/DDBJ whole genome shotgun (WGS) entry which is preliminary data.</text>
</comment>
<dbReference type="AlphaFoldDB" id="A0AAJ3TW18"/>
<dbReference type="SUPFAM" id="SSF54427">
    <property type="entry name" value="NTF2-like"/>
    <property type="match status" value="1"/>
</dbReference>
<evidence type="ECO:0000313" key="3">
    <source>
        <dbReference type="Proteomes" id="UP000193387"/>
    </source>
</evidence>
<organism evidence="2 3">
    <name type="scientific">Mycobacterium saskatchewanense</name>
    <dbReference type="NCBI Taxonomy" id="220927"/>
    <lineage>
        <taxon>Bacteria</taxon>
        <taxon>Bacillati</taxon>
        <taxon>Actinomycetota</taxon>
        <taxon>Actinomycetes</taxon>
        <taxon>Mycobacteriales</taxon>
        <taxon>Mycobacteriaceae</taxon>
        <taxon>Mycobacterium</taxon>
        <taxon>Mycobacterium simiae complex</taxon>
    </lineage>
</organism>
<dbReference type="Proteomes" id="UP000193387">
    <property type="component" value="Unassembled WGS sequence"/>
</dbReference>
<dbReference type="Pfam" id="PF12680">
    <property type="entry name" value="SnoaL_2"/>
    <property type="match status" value="1"/>
</dbReference>
<proteinExistence type="predicted"/>
<dbReference type="EMBL" id="LQPR01000021">
    <property type="protein sequence ID" value="ORW72931.1"/>
    <property type="molecule type" value="Genomic_DNA"/>
</dbReference>
<reference evidence="2 3" key="1">
    <citation type="submission" date="2016-01" db="EMBL/GenBank/DDBJ databases">
        <title>The new phylogeny of the genus Mycobacterium.</title>
        <authorList>
            <person name="Tarcisio F."/>
            <person name="Conor M."/>
            <person name="Antonella G."/>
            <person name="Elisabetta G."/>
            <person name="Giulia F.S."/>
            <person name="Sara T."/>
            <person name="Anna F."/>
            <person name="Clotilde B."/>
            <person name="Roberto B."/>
            <person name="Veronica D.S."/>
            <person name="Fabio R."/>
            <person name="Monica P."/>
            <person name="Olivier J."/>
            <person name="Enrico T."/>
            <person name="Nicola S."/>
        </authorList>
    </citation>
    <scope>NUCLEOTIDE SEQUENCE [LARGE SCALE GENOMIC DNA]</scope>
    <source>
        <strain evidence="2 3">DSM 44616</strain>
    </source>
</reference>
<protein>
    <recommendedName>
        <fullName evidence="1">SnoaL-like domain-containing protein</fullName>
    </recommendedName>
</protein>
<name>A0AAJ3TW18_9MYCO</name>
<gene>
    <name evidence="2" type="ORF">AWC23_08740</name>
</gene>
<dbReference type="Gene3D" id="3.10.450.50">
    <property type="match status" value="1"/>
</dbReference>
<keyword evidence="3" id="KW-1185">Reference proteome</keyword>
<dbReference type="RefSeq" id="WP_085254934.1">
    <property type="nucleotide sequence ID" value="NZ_AP022573.1"/>
</dbReference>
<sequence length="166" mass="18742">MTLAASDIELNKDIALEWTRALLQGDGSAFRKLTHPDFVATLSGDMRASGTRNIGEFVSFMDSLRREQFAPGEFTMAIGAVTAEAERVVIEAESRIPLRNGGLYNNHYIWSFRIRDHKVVRFTEVMDTLHVHTVLVGAEFVHRRTRANLIFDQPTRVITGEMAPPR</sequence>
<feature type="domain" description="SnoaL-like" evidence="1">
    <location>
        <begin position="17"/>
        <end position="121"/>
    </location>
</feature>
<dbReference type="InterPro" id="IPR032710">
    <property type="entry name" value="NTF2-like_dom_sf"/>
</dbReference>
<accession>A0AAJ3TW18</accession>